<gene>
    <name evidence="1" type="ORF">HMPREF1085_02283</name>
</gene>
<name>R0AEZ3_9FIRM</name>
<reference evidence="1 2" key="1">
    <citation type="submission" date="2013-01" db="EMBL/GenBank/DDBJ databases">
        <title>The Genome Sequence of Clostridium bolteae 90A9.</title>
        <authorList>
            <consortium name="The Broad Institute Genome Sequencing Platform"/>
            <person name="Earl A."/>
            <person name="Ward D."/>
            <person name="Feldgarden M."/>
            <person name="Gevers D."/>
            <person name="Courvalin P."/>
            <person name="Lambert T."/>
            <person name="Walker B."/>
            <person name="Young S.K."/>
            <person name="Zeng Q."/>
            <person name="Gargeya S."/>
            <person name="Fitzgerald M."/>
            <person name="Haas B."/>
            <person name="Abouelleil A."/>
            <person name="Alvarado L."/>
            <person name="Arachchi H.M."/>
            <person name="Berlin A.M."/>
            <person name="Chapman S.B."/>
            <person name="Dewar J."/>
            <person name="Goldberg J."/>
            <person name="Griggs A."/>
            <person name="Gujja S."/>
            <person name="Hansen M."/>
            <person name="Howarth C."/>
            <person name="Imamovic A."/>
            <person name="Larimer J."/>
            <person name="McCowan C."/>
            <person name="Murphy C."/>
            <person name="Neiman D."/>
            <person name="Pearson M."/>
            <person name="Priest M."/>
            <person name="Roberts A."/>
            <person name="Saif S."/>
            <person name="Shea T."/>
            <person name="Sisk P."/>
            <person name="Sykes S."/>
            <person name="Wortman J."/>
            <person name="Nusbaum C."/>
            <person name="Birren B."/>
        </authorList>
    </citation>
    <scope>NUCLEOTIDE SEQUENCE [LARGE SCALE GENOMIC DNA]</scope>
    <source>
        <strain evidence="1 2">90A9</strain>
    </source>
</reference>
<proteinExistence type="predicted"/>
<dbReference type="OrthoDB" id="2084889at2"/>
<dbReference type="Proteomes" id="UP000013126">
    <property type="component" value="Unassembled WGS sequence"/>
</dbReference>
<dbReference type="EMBL" id="AGYH01000005">
    <property type="protein sequence ID" value="ENZ50800.1"/>
    <property type="molecule type" value="Genomic_DNA"/>
</dbReference>
<evidence type="ECO:0000313" key="1">
    <source>
        <dbReference type="EMBL" id="ENZ50800.1"/>
    </source>
</evidence>
<dbReference type="AlphaFoldDB" id="R0AEZ3"/>
<sequence length="92" mass="10427">MGAVSRMATKCRKCPDRDKCNHKRIEACAYYDEMALATTRNDLTQMAAAPILRETMQISIGGVMTTVYKEDIKKELYKSLYEHLCVGLNYGV</sequence>
<dbReference type="RefSeq" id="WP_002575527.1">
    <property type="nucleotide sequence ID" value="NZ_KB851182.1"/>
</dbReference>
<organism evidence="1 2">
    <name type="scientific">Enterocloster bolteae 90A9</name>
    <dbReference type="NCBI Taxonomy" id="997894"/>
    <lineage>
        <taxon>Bacteria</taxon>
        <taxon>Bacillati</taxon>
        <taxon>Bacillota</taxon>
        <taxon>Clostridia</taxon>
        <taxon>Lachnospirales</taxon>
        <taxon>Lachnospiraceae</taxon>
        <taxon>Enterocloster</taxon>
    </lineage>
</organism>
<keyword evidence="2" id="KW-1185">Reference proteome</keyword>
<dbReference type="HOGENOM" id="CLU_2449401_0_0_9"/>
<evidence type="ECO:0000313" key="2">
    <source>
        <dbReference type="Proteomes" id="UP000013126"/>
    </source>
</evidence>
<accession>R0AEZ3</accession>
<protein>
    <submittedName>
        <fullName evidence="1">Uncharacterized protein</fullName>
    </submittedName>
</protein>
<comment type="caution">
    <text evidence="1">The sequence shown here is derived from an EMBL/GenBank/DDBJ whole genome shotgun (WGS) entry which is preliminary data.</text>
</comment>
<dbReference type="GeneID" id="23113384"/>